<evidence type="ECO:0000256" key="1">
    <source>
        <dbReference type="SAM" id="MobiDB-lite"/>
    </source>
</evidence>
<gene>
    <name evidence="3" type="ORF">ABEG18_02760</name>
</gene>
<feature type="signal peptide" evidence="2">
    <location>
        <begin position="1"/>
        <end position="40"/>
    </location>
</feature>
<evidence type="ECO:0000313" key="3">
    <source>
        <dbReference type="EMBL" id="XBO39724.1"/>
    </source>
</evidence>
<evidence type="ECO:0000256" key="2">
    <source>
        <dbReference type="SAM" id="SignalP"/>
    </source>
</evidence>
<organism evidence="3">
    <name type="scientific">Alsobacter sp. KACC 23698</name>
    <dbReference type="NCBI Taxonomy" id="3149229"/>
    <lineage>
        <taxon>Bacteria</taxon>
        <taxon>Pseudomonadati</taxon>
        <taxon>Pseudomonadota</taxon>
        <taxon>Alphaproteobacteria</taxon>
        <taxon>Hyphomicrobiales</taxon>
        <taxon>Alsobacteraceae</taxon>
        <taxon>Alsobacter</taxon>
    </lineage>
</organism>
<accession>A0AAU7JHV7</accession>
<dbReference type="RefSeq" id="WP_406856571.1">
    <property type="nucleotide sequence ID" value="NZ_CP157484.1"/>
</dbReference>
<protein>
    <submittedName>
        <fullName evidence="3">Uncharacterized protein</fullName>
    </submittedName>
</protein>
<reference evidence="3" key="1">
    <citation type="submission" date="2024-05" db="EMBL/GenBank/DDBJ databases">
        <authorList>
            <person name="Kim S."/>
            <person name="Heo J."/>
            <person name="Choi H."/>
            <person name="Choi Y."/>
            <person name="Kwon S.-W."/>
            <person name="Kim Y."/>
        </authorList>
    </citation>
    <scope>NUCLEOTIDE SEQUENCE</scope>
    <source>
        <strain evidence="3">KACC 23698</strain>
    </source>
</reference>
<feature type="region of interest" description="Disordered" evidence="1">
    <location>
        <begin position="134"/>
        <end position="166"/>
    </location>
</feature>
<keyword evidence="2" id="KW-0732">Signal</keyword>
<dbReference type="EMBL" id="CP157484">
    <property type="protein sequence ID" value="XBO39724.1"/>
    <property type="molecule type" value="Genomic_DNA"/>
</dbReference>
<sequence length="166" mass="16836">MFAAVTQGRRSARGAATVIGASLGAALAMACAVGPAFSQAADCAEIGPMLQERGKLLQRAQGFSKKKPTAAEACSVFTSLANNGAKMMPWLKSNSEWCHVPPEVATNVGAQGAQVAKAKANACQAAVMQKKMEAQARQGGGQKQPGLLGGGDDIVGGPIKMPQGAL</sequence>
<feature type="compositionally biased region" description="Gly residues" evidence="1">
    <location>
        <begin position="138"/>
        <end position="154"/>
    </location>
</feature>
<dbReference type="AlphaFoldDB" id="A0AAU7JHV7"/>
<feature type="chain" id="PRO_5043728161" evidence="2">
    <location>
        <begin position="41"/>
        <end position="166"/>
    </location>
</feature>
<name>A0AAU7JHV7_9HYPH</name>
<proteinExistence type="predicted"/>